<dbReference type="Proteomes" id="UP000499080">
    <property type="component" value="Unassembled WGS sequence"/>
</dbReference>
<sequence>MSSINRTAARQGSSHIVQSIVNFLEKIEQEMGTKTVSFTDNPAKSPDVSRHGFLRFWTFKMPFIQTSTYNPLWTWESCSRGMEQNTSPNTTTGIIIREGTS</sequence>
<proteinExistence type="predicted"/>
<evidence type="ECO:0000313" key="2">
    <source>
        <dbReference type="EMBL" id="GBM03738.1"/>
    </source>
</evidence>
<evidence type="ECO:0000313" key="3">
    <source>
        <dbReference type="Proteomes" id="UP000499080"/>
    </source>
</evidence>
<dbReference type="EMBL" id="BGPR01000194">
    <property type="protein sequence ID" value="GBM03738.1"/>
    <property type="molecule type" value="Genomic_DNA"/>
</dbReference>
<feature type="compositionally biased region" description="Polar residues" evidence="1">
    <location>
        <begin position="82"/>
        <end position="101"/>
    </location>
</feature>
<organism evidence="2 3">
    <name type="scientific">Araneus ventricosus</name>
    <name type="common">Orbweaver spider</name>
    <name type="synonym">Epeira ventricosa</name>
    <dbReference type="NCBI Taxonomy" id="182803"/>
    <lineage>
        <taxon>Eukaryota</taxon>
        <taxon>Metazoa</taxon>
        <taxon>Ecdysozoa</taxon>
        <taxon>Arthropoda</taxon>
        <taxon>Chelicerata</taxon>
        <taxon>Arachnida</taxon>
        <taxon>Araneae</taxon>
        <taxon>Araneomorphae</taxon>
        <taxon>Entelegynae</taxon>
        <taxon>Araneoidea</taxon>
        <taxon>Araneidae</taxon>
        <taxon>Araneus</taxon>
    </lineage>
</organism>
<accession>A0A4Y2CJ07</accession>
<gene>
    <name evidence="2" type="ORF">AVEN_134956_1</name>
</gene>
<dbReference type="AlphaFoldDB" id="A0A4Y2CJ07"/>
<feature type="region of interest" description="Disordered" evidence="1">
    <location>
        <begin position="80"/>
        <end position="101"/>
    </location>
</feature>
<evidence type="ECO:0000256" key="1">
    <source>
        <dbReference type="SAM" id="MobiDB-lite"/>
    </source>
</evidence>
<reference evidence="2 3" key="1">
    <citation type="journal article" date="2019" name="Sci. Rep.">
        <title>Orb-weaving spider Araneus ventricosus genome elucidates the spidroin gene catalogue.</title>
        <authorList>
            <person name="Kono N."/>
            <person name="Nakamura H."/>
            <person name="Ohtoshi R."/>
            <person name="Moran D.A.P."/>
            <person name="Shinohara A."/>
            <person name="Yoshida Y."/>
            <person name="Fujiwara M."/>
            <person name="Mori M."/>
            <person name="Tomita M."/>
            <person name="Arakawa K."/>
        </authorList>
    </citation>
    <scope>NUCLEOTIDE SEQUENCE [LARGE SCALE GENOMIC DNA]</scope>
</reference>
<protein>
    <submittedName>
        <fullName evidence="2">Uncharacterized protein</fullName>
    </submittedName>
</protein>
<comment type="caution">
    <text evidence="2">The sequence shown here is derived from an EMBL/GenBank/DDBJ whole genome shotgun (WGS) entry which is preliminary data.</text>
</comment>
<keyword evidence="3" id="KW-1185">Reference proteome</keyword>
<name>A0A4Y2CJ07_ARAVE</name>